<keyword evidence="8" id="KW-1185">Reference proteome</keyword>
<dbReference type="Pfam" id="PF02518">
    <property type="entry name" value="HATPase_c"/>
    <property type="match status" value="1"/>
</dbReference>
<evidence type="ECO:0000313" key="8">
    <source>
        <dbReference type="Proteomes" id="UP000035763"/>
    </source>
</evidence>
<feature type="transmembrane region" description="Helical" evidence="4">
    <location>
        <begin position="104"/>
        <end position="124"/>
    </location>
</feature>
<evidence type="ECO:0000256" key="4">
    <source>
        <dbReference type="SAM" id="Phobius"/>
    </source>
</evidence>
<dbReference type="SUPFAM" id="SSF55874">
    <property type="entry name" value="ATPase domain of HSP90 chaperone/DNA topoisomerase II/histidine kinase"/>
    <property type="match status" value="1"/>
</dbReference>
<dbReference type="EMBL" id="CAJA01000520">
    <property type="protein sequence ID" value="CCH75732.1"/>
    <property type="molecule type" value="Genomic_DNA"/>
</dbReference>
<feature type="domain" description="Phage shock protein PspC N-terminal" evidence="6">
    <location>
        <begin position="18"/>
        <end position="73"/>
    </location>
</feature>
<organism evidence="7 8">
    <name type="scientific">Nostocoides australiense Ben110</name>
    <dbReference type="NCBI Taxonomy" id="1193182"/>
    <lineage>
        <taxon>Bacteria</taxon>
        <taxon>Bacillati</taxon>
        <taxon>Actinomycetota</taxon>
        <taxon>Actinomycetes</taxon>
        <taxon>Micrococcales</taxon>
        <taxon>Intrasporangiaceae</taxon>
        <taxon>Nostocoides</taxon>
    </lineage>
</organism>
<comment type="caution">
    <text evidence="7">The sequence shown here is derived from an EMBL/GenBank/DDBJ whole genome shotgun (WGS) entry which is preliminary data.</text>
</comment>
<dbReference type="Gene3D" id="3.30.565.10">
    <property type="entry name" value="Histidine kinase-like ATPase, C-terminal domain"/>
    <property type="match status" value="1"/>
</dbReference>
<protein>
    <submittedName>
        <fullName evidence="7">Putative two-component system sensor kinase</fullName>
    </submittedName>
</protein>
<evidence type="ECO:0000256" key="2">
    <source>
        <dbReference type="ARBA" id="ARBA00022777"/>
    </source>
</evidence>
<keyword evidence="4" id="KW-0812">Transmembrane</keyword>
<dbReference type="GO" id="GO:0016301">
    <property type="term" value="F:kinase activity"/>
    <property type="evidence" value="ECO:0007669"/>
    <property type="project" value="UniProtKB-KW"/>
</dbReference>
<keyword evidence="1" id="KW-0808">Transferase</keyword>
<evidence type="ECO:0000259" key="5">
    <source>
        <dbReference type="Pfam" id="PF02518"/>
    </source>
</evidence>
<evidence type="ECO:0000313" key="7">
    <source>
        <dbReference type="EMBL" id="CCH75732.1"/>
    </source>
</evidence>
<keyword evidence="4" id="KW-0472">Membrane</keyword>
<dbReference type="InterPro" id="IPR036890">
    <property type="entry name" value="HATPase_C_sf"/>
</dbReference>
<dbReference type="Proteomes" id="UP000035763">
    <property type="component" value="Unassembled WGS sequence"/>
</dbReference>
<evidence type="ECO:0000256" key="1">
    <source>
        <dbReference type="ARBA" id="ARBA00022679"/>
    </source>
</evidence>
<dbReference type="InterPro" id="IPR007168">
    <property type="entry name" value="Phageshock_PspC_N"/>
</dbReference>
<accession>W6K2F6</accession>
<dbReference type="InterPro" id="IPR050482">
    <property type="entry name" value="Sensor_HK_TwoCompSys"/>
</dbReference>
<keyword evidence="3" id="KW-0902">Two-component regulatory system</keyword>
<dbReference type="STRING" id="1193182.BN11_910014"/>
<gene>
    <name evidence="7" type="ORF">BN11_910014</name>
</gene>
<feature type="transmembrane region" description="Helical" evidence="4">
    <location>
        <begin position="130"/>
        <end position="151"/>
    </location>
</feature>
<sequence>MPMPYAPATAAPAATRPRMVRPSGERWIAGVCAGLAEHLHLPVVWVRIGMAALGFSGPGLVAYVLLWALTPQEDTRVQTVDPAAASGVADPALSPASRPMRRGAVLFGLGLMALGMMTGITRAAGPRLSLIVPLAAIGAIAVLGLTSADAAQRDRWLGRRSGWPALARLGAGALAVVVGAIVVLSRGQSVGAASDIAVATIVVLAGMLLLLAPLGLRLLSDSAEARSAQIRADERADIAAHLHDSVLQTLALIQRQSGDPARVATLARVQERELRAYLYGADGDPETSLSGAIARVVDEIEVAHGIPIDVVVTGDREVDDHVLALVRALREALNNAARHGAPPIAVYVEAGPGEVEAFVRDHGPGLDLDAIEEDRLGVRESIIGRMTRAGGTAKLRRLDPGTEWTLTLPTPETGGPR</sequence>
<name>W6K2F6_9MICO</name>
<feature type="transmembrane region" description="Helical" evidence="4">
    <location>
        <begin position="196"/>
        <end position="216"/>
    </location>
</feature>
<dbReference type="PANTHER" id="PTHR24421:SF61">
    <property type="entry name" value="OXYGEN SENSOR HISTIDINE KINASE NREB"/>
    <property type="match status" value="1"/>
</dbReference>
<dbReference type="InterPro" id="IPR003594">
    <property type="entry name" value="HATPase_dom"/>
</dbReference>
<evidence type="ECO:0000259" key="6">
    <source>
        <dbReference type="Pfam" id="PF04024"/>
    </source>
</evidence>
<keyword evidence="4" id="KW-1133">Transmembrane helix</keyword>
<dbReference type="PANTHER" id="PTHR24421">
    <property type="entry name" value="NITRATE/NITRITE SENSOR PROTEIN NARX-RELATED"/>
    <property type="match status" value="1"/>
</dbReference>
<dbReference type="GO" id="GO:0000160">
    <property type="term" value="P:phosphorelay signal transduction system"/>
    <property type="evidence" value="ECO:0007669"/>
    <property type="project" value="UniProtKB-KW"/>
</dbReference>
<evidence type="ECO:0000256" key="3">
    <source>
        <dbReference type="ARBA" id="ARBA00023012"/>
    </source>
</evidence>
<keyword evidence="2 7" id="KW-0418">Kinase</keyword>
<feature type="domain" description="Histidine kinase/HSP90-like ATPase" evidence="5">
    <location>
        <begin position="323"/>
        <end position="410"/>
    </location>
</feature>
<dbReference type="AlphaFoldDB" id="W6K2F6"/>
<feature type="transmembrane region" description="Helical" evidence="4">
    <location>
        <begin position="44"/>
        <end position="69"/>
    </location>
</feature>
<dbReference type="Pfam" id="PF04024">
    <property type="entry name" value="PspC"/>
    <property type="match status" value="1"/>
</dbReference>
<reference evidence="7 8" key="1">
    <citation type="journal article" date="2013" name="ISME J.">
        <title>A metabolic model for members of the genus Tetrasphaera involved in enhanced biological phosphorus removal.</title>
        <authorList>
            <person name="Kristiansen R."/>
            <person name="Nguyen H.T.T."/>
            <person name="Saunders A.M."/>
            <person name="Nielsen J.L."/>
            <person name="Wimmer R."/>
            <person name="Le V.Q."/>
            <person name="McIlroy S.J."/>
            <person name="Petrovski S."/>
            <person name="Seviour R.J."/>
            <person name="Calteau A."/>
            <person name="Nielsen K.L."/>
            <person name="Nielsen P.H."/>
        </authorList>
    </citation>
    <scope>NUCLEOTIDE SEQUENCE [LARGE SCALE GENOMIC DNA]</scope>
    <source>
        <strain evidence="7 8">Ben110</strain>
    </source>
</reference>
<proteinExistence type="predicted"/>
<feature type="transmembrane region" description="Helical" evidence="4">
    <location>
        <begin position="163"/>
        <end position="184"/>
    </location>
</feature>